<evidence type="ECO:0000256" key="1">
    <source>
        <dbReference type="ARBA" id="ARBA00005531"/>
    </source>
</evidence>
<dbReference type="Pfam" id="PF08392">
    <property type="entry name" value="FAE1_CUT1_RppA"/>
    <property type="match status" value="1"/>
</dbReference>
<keyword evidence="4" id="KW-0472">Membrane</keyword>
<evidence type="ECO:0000256" key="2">
    <source>
        <dbReference type="ARBA" id="ARBA00022679"/>
    </source>
</evidence>
<evidence type="ECO:0000259" key="6">
    <source>
        <dbReference type="Pfam" id="PF08541"/>
    </source>
</evidence>
<dbReference type="PIRSF" id="PIRSF036417">
    <property type="entry name" value="3-ktacl-CoA_syn"/>
    <property type="match status" value="1"/>
</dbReference>
<reference evidence="7 8" key="1">
    <citation type="submission" date="2024-06" db="EMBL/GenBank/DDBJ databases">
        <authorList>
            <person name="Kraege A."/>
            <person name="Thomma B."/>
        </authorList>
    </citation>
    <scope>NUCLEOTIDE SEQUENCE [LARGE SCALE GENOMIC DNA]</scope>
</reference>
<gene>
    <name evidence="7" type="primary">g12601</name>
    <name evidence="7" type="ORF">VP750_LOCUS11208</name>
</gene>
<evidence type="ECO:0000313" key="7">
    <source>
        <dbReference type="EMBL" id="CAL5229302.1"/>
    </source>
</evidence>
<sequence length="512" mass="56681">MDHGGSHLQFSDIKHSVAKMPEAVQAGLRKAARTAFQSFCSYGLPLLVVALSAWTMAKALDLKSLEDLQRAIQHAKHQEFSFTLFQLLTAAGVAAAIAAAIYKYMSAASATYLVDFYSFRPPSRLETSRAALMDGCKLPENNCSPTLITFMEKVMEISGLGDRTYFHDACRRAITQKLDINMADAREESETALNVSIQHVLDRTGLRPSQIDGLIVNCTAFNPTPSLSAAVVKHFKFKSSIRTVNLSGMGCAASVISVDIARDMLKAHPGMRIIIAGTENILWNMYNGSQKSMLITNCIFRWGGFAALLSNHPADRFRAKYKLQHVVRTHLGGNEDAYNVVIQKEDEEGKVGVKIGRELMSVAATALKSNITRLAPLVLPLSEQLIFASNFVARKVLGMKLKPYVPDFTTAFEHFCIHPGGKAVIMEVGKQLKLRPEQTLPMLVPFERYGNTSSSSTWYAWSYVETFQGVKKGDRLWQLAFGSGFKCCSAVWVALKTNDEKHDAWMDVESYP</sequence>
<dbReference type="CDD" id="cd00831">
    <property type="entry name" value="CHS_like"/>
    <property type="match status" value="1"/>
</dbReference>
<keyword evidence="8" id="KW-1185">Reference proteome</keyword>
<comment type="pathway">
    <text evidence="3">Lipid metabolism; fatty acid biosynthesis.</text>
</comment>
<evidence type="ECO:0000313" key="8">
    <source>
        <dbReference type="Proteomes" id="UP001497392"/>
    </source>
</evidence>
<feature type="transmembrane region" description="Helical" evidence="4">
    <location>
        <begin position="80"/>
        <end position="102"/>
    </location>
</feature>
<protein>
    <recommendedName>
        <fullName evidence="3">3-ketoacyl-CoA synthase</fullName>
        <ecNumber evidence="3">2.3.1.-</ecNumber>
    </recommendedName>
</protein>
<dbReference type="EMBL" id="CAXHTA020000020">
    <property type="protein sequence ID" value="CAL5229302.1"/>
    <property type="molecule type" value="Genomic_DNA"/>
</dbReference>
<keyword evidence="2 3" id="KW-0808">Transferase</keyword>
<keyword evidence="4" id="KW-0812">Transmembrane</keyword>
<keyword evidence="4" id="KW-1133">Transmembrane helix</keyword>
<keyword evidence="3" id="KW-0012">Acyltransferase</keyword>
<evidence type="ECO:0000256" key="4">
    <source>
        <dbReference type="SAM" id="Phobius"/>
    </source>
</evidence>
<proteinExistence type="inferred from homology"/>
<dbReference type="SUPFAM" id="SSF53901">
    <property type="entry name" value="Thiolase-like"/>
    <property type="match status" value="2"/>
</dbReference>
<dbReference type="EC" id="2.3.1.-" evidence="3"/>
<comment type="caution">
    <text evidence="7">The sequence shown here is derived from an EMBL/GenBank/DDBJ whole genome shotgun (WGS) entry which is preliminary data.</text>
</comment>
<organism evidence="7 8">
    <name type="scientific">Coccomyxa viridis</name>
    <dbReference type="NCBI Taxonomy" id="1274662"/>
    <lineage>
        <taxon>Eukaryota</taxon>
        <taxon>Viridiplantae</taxon>
        <taxon>Chlorophyta</taxon>
        <taxon>core chlorophytes</taxon>
        <taxon>Trebouxiophyceae</taxon>
        <taxon>Trebouxiophyceae incertae sedis</taxon>
        <taxon>Coccomyxaceae</taxon>
        <taxon>Coccomyxa</taxon>
    </lineage>
</organism>
<dbReference type="Pfam" id="PF08541">
    <property type="entry name" value="ACP_syn_III_C"/>
    <property type="match status" value="1"/>
</dbReference>
<accession>A0ABP1GB29</accession>
<dbReference type="InterPro" id="IPR012392">
    <property type="entry name" value="3-ktacl-CoA_syn"/>
</dbReference>
<feature type="domain" description="FAE" evidence="5">
    <location>
        <begin position="109"/>
        <end position="396"/>
    </location>
</feature>
<feature type="domain" description="Beta-ketoacyl-[acyl-carrier-protein] synthase III C-terminal" evidence="6">
    <location>
        <begin position="413"/>
        <end position="492"/>
    </location>
</feature>
<evidence type="ECO:0000256" key="3">
    <source>
        <dbReference type="PIRNR" id="PIRNR036417"/>
    </source>
</evidence>
<dbReference type="Proteomes" id="UP001497392">
    <property type="component" value="Unassembled WGS sequence"/>
</dbReference>
<feature type="transmembrane region" description="Helical" evidence="4">
    <location>
        <begin position="39"/>
        <end position="60"/>
    </location>
</feature>
<dbReference type="InterPro" id="IPR013601">
    <property type="entry name" value="FAE1_typ3_polyketide_synth"/>
</dbReference>
<evidence type="ECO:0000259" key="5">
    <source>
        <dbReference type="Pfam" id="PF08392"/>
    </source>
</evidence>
<dbReference type="Gene3D" id="3.40.47.10">
    <property type="match status" value="1"/>
</dbReference>
<name>A0ABP1GB29_9CHLO</name>
<dbReference type="InterPro" id="IPR016039">
    <property type="entry name" value="Thiolase-like"/>
</dbReference>
<dbReference type="PANTHER" id="PTHR31561">
    <property type="entry name" value="3-KETOACYL-COA SYNTHASE"/>
    <property type="match status" value="1"/>
</dbReference>
<comment type="similarity">
    <text evidence="1 3">Belongs to the thiolase-like superfamily. Chalcone/stilbene synthases family.</text>
</comment>
<dbReference type="InterPro" id="IPR013747">
    <property type="entry name" value="ACP_syn_III_C"/>
</dbReference>